<dbReference type="AlphaFoldDB" id="A0A382HX91"/>
<dbReference type="GO" id="GO:0004022">
    <property type="term" value="F:alcohol dehydrogenase (NAD+) activity"/>
    <property type="evidence" value="ECO:0007669"/>
    <property type="project" value="TreeGrafter"/>
</dbReference>
<dbReference type="EMBL" id="UINC01063518">
    <property type="protein sequence ID" value="SVB91233.1"/>
    <property type="molecule type" value="Genomic_DNA"/>
</dbReference>
<dbReference type="Pfam" id="PF25137">
    <property type="entry name" value="ADH_Fe_C"/>
    <property type="match status" value="1"/>
</dbReference>
<dbReference type="PANTHER" id="PTHR11496:SF102">
    <property type="entry name" value="ALCOHOL DEHYDROGENASE 4"/>
    <property type="match status" value="1"/>
</dbReference>
<dbReference type="SUPFAM" id="SSF56796">
    <property type="entry name" value="Dehydroquinate synthase-like"/>
    <property type="match status" value="1"/>
</dbReference>
<protein>
    <recommendedName>
        <fullName evidence="1">Fe-containing alcohol dehydrogenase-like C-terminal domain-containing protein</fullName>
    </recommendedName>
</protein>
<evidence type="ECO:0000259" key="1">
    <source>
        <dbReference type="Pfam" id="PF25137"/>
    </source>
</evidence>
<dbReference type="InterPro" id="IPR039697">
    <property type="entry name" value="Alcohol_dehydrogenase_Fe"/>
</dbReference>
<dbReference type="Gene3D" id="1.20.1090.10">
    <property type="entry name" value="Dehydroquinate synthase-like - alpha domain"/>
    <property type="match status" value="1"/>
</dbReference>
<reference evidence="2" key="1">
    <citation type="submission" date="2018-05" db="EMBL/GenBank/DDBJ databases">
        <authorList>
            <person name="Lanie J.A."/>
            <person name="Ng W.-L."/>
            <person name="Kazmierczak K.M."/>
            <person name="Andrzejewski T.M."/>
            <person name="Davidsen T.M."/>
            <person name="Wayne K.J."/>
            <person name="Tettelin H."/>
            <person name="Glass J.I."/>
            <person name="Rusch D."/>
            <person name="Podicherti R."/>
            <person name="Tsui H.-C.T."/>
            <person name="Winkler M.E."/>
        </authorList>
    </citation>
    <scope>NUCLEOTIDE SEQUENCE</scope>
</reference>
<organism evidence="2">
    <name type="scientific">marine metagenome</name>
    <dbReference type="NCBI Taxonomy" id="408172"/>
    <lineage>
        <taxon>unclassified sequences</taxon>
        <taxon>metagenomes</taxon>
        <taxon>ecological metagenomes</taxon>
    </lineage>
</organism>
<feature type="non-terminal residue" evidence="2">
    <location>
        <position position="1"/>
    </location>
</feature>
<dbReference type="InterPro" id="IPR056798">
    <property type="entry name" value="ADH_Fe_C"/>
</dbReference>
<sequence>TEARGELLLGAAFAGTAIEHSMLGAAHSAANPLTAHYDVIHGQAVGMLLPHVVRFNGEEDAIAKIYANLIEAGNVPSSNGADSPELLAEYLEALLDAAGLSRSLVSFGVEEAKLEMLSDEAASQWTASFNPRDITASDFFSLYQETLAA</sequence>
<feature type="domain" description="Fe-containing alcohol dehydrogenase-like C-terminal" evidence="1">
    <location>
        <begin position="2"/>
        <end position="145"/>
    </location>
</feature>
<proteinExistence type="predicted"/>
<dbReference type="PANTHER" id="PTHR11496">
    <property type="entry name" value="ALCOHOL DEHYDROGENASE"/>
    <property type="match status" value="1"/>
</dbReference>
<name>A0A382HX91_9ZZZZ</name>
<accession>A0A382HX91</accession>
<evidence type="ECO:0000313" key="2">
    <source>
        <dbReference type="EMBL" id="SVB91233.1"/>
    </source>
</evidence>
<gene>
    <name evidence="2" type="ORF">METZ01_LOCUS244087</name>
</gene>